<keyword evidence="7" id="KW-0269">Exonuclease</keyword>
<dbReference type="Gene3D" id="1.10.10.160">
    <property type="match status" value="1"/>
</dbReference>
<dbReference type="Pfam" id="PF13361">
    <property type="entry name" value="UvrD_C"/>
    <property type="match status" value="1"/>
</dbReference>
<dbReference type="GO" id="GO:0033202">
    <property type="term" value="C:DNA helicase complex"/>
    <property type="evidence" value="ECO:0007669"/>
    <property type="project" value="TreeGrafter"/>
</dbReference>
<dbReference type="RefSeq" id="WP_095718943.1">
    <property type="nucleotide sequence ID" value="NZ_NTGA01000025.1"/>
</dbReference>
<dbReference type="AlphaFoldDB" id="A0A2A2WMA8"/>
<evidence type="ECO:0000313" key="19">
    <source>
        <dbReference type="EMBL" id="PAY22327.1"/>
    </source>
</evidence>
<dbReference type="Gene3D" id="1.10.486.10">
    <property type="entry name" value="PCRA, domain 4"/>
    <property type="match status" value="1"/>
</dbReference>
<keyword evidence="5 15" id="KW-0378">Hydrolase</keyword>
<keyword evidence="2" id="KW-0540">Nuclease</keyword>
<evidence type="ECO:0000259" key="17">
    <source>
        <dbReference type="PROSITE" id="PS51198"/>
    </source>
</evidence>
<accession>A0A2A2WMA8</accession>
<evidence type="ECO:0000256" key="10">
    <source>
        <dbReference type="ARBA" id="ARBA00023204"/>
    </source>
</evidence>
<dbReference type="PROSITE" id="PS51198">
    <property type="entry name" value="UVRD_HELICASE_ATP_BIND"/>
    <property type="match status" value="1"/>
</dbReference>
<evidence type="ECO:0000256" key="6">
    <source>
        <dbReference type="ARBA" id="ARBA00022806"/>
    </source>
</evidence>
<sequence>MTEPAAPTVAAPIDSAPTAAAPTAAAPTAAGSHPARAGQAPPTREWPTALGGLIGRDWGAGPADGQDRWVVRGGPGSGKTSLVVDVVRAAVTGGVGMDGVLVLTGSATAGAAVLEEITRGLPSESVVGTDAPVRTVHSLAHAVVRLAAARLDAPPPRLRTGAEHDALVRETLLGEVADGAPHWPEQLRPALSAVGFAREIRDLLLRALERGIGPRELARLGRSADRPAWVAAAGFFRRHEEQMALRSGLRGGESDVPEALNAAELVGAALDALTADPQLREIFRSRRLVVVDDAHHLDPLAAEFVAAVGGGADVMVVVEDGDQSVFRFRGADGGLARAVVDQGGREVDLRVGHRMDPAVAAVAARIGSRLPGAARHRPRERPVGAGTGAVGAPGGVDPAAPAPALEGSVTVTVARSAAAEAAVVADFLRRRHVLDGVDYGEMAVVSRSLPRVVDTLLPALDAAGVPVVDAGAELPPAHDPVVAALLLLVRSALQGADGTDAEQTLALLSGPIGRADAVAMRRLRRGIRRSGIGGSAPSAETLRALVLAEGDPVPSGLTAVELAPVGRIRHARTAVVGSLRAGGTVEEVLWEAWSASRMERRLVRQAVAADPWSRSADRSLDAVVSLFDHAADYVDRVPGGSVALFCDVVSREDLPAPRRADTRARGGAVTLLSAHAAVGRQWRSVAVCGVQDGVWPAPRRRSGLLGVDELVDLTEVAGDGPLPSEAERAASSASARSAEERRLFYVACSRARSHLLVTAVESPEQGDAAPSRFVDEISDLATTPADPSGAVAPRPGGAAAAASSHAPTVFTVQHLAVDLRAALLDPSTDPADAVHAAGLLAGMRDAGVAEADPGTWYGSNGTSTAAPAFPAGPGQPLAVLSPSGFGALEECPLRWFLQKVRGESSDPGSEAALIRGSVVHALTQAVEGGIGEDALRAAVSGRAGSLTRARGWFAERGAESMVGMAESFRQWRLGSRDEFTTAAVEEAFDLDVRGGVRIRGRIDRLETTRAGEVVAVDIKTSPGAVSKAAAAAHPQLALYQLAVAGGAVASAAGREPGGGLLLYLGGREGRMPTERVQDPLGGEAAEALTDRVVDAGRATVGPSYTARVGPWCDHCGVRSSCPAQPEGRQVIQ</sequence>
<organism evidence="19 20">
    <name type="scientific">Dietzia natronolimnaea</name>
    <dbReference type="NCBI Taxonomy" id="161920"/>
    <lineage>
        <taxon>Bacteria</taxon>
        <taxon>Bacillati</taxon>
        <taxon>Actinomycetota</taxon>
        <taxon>Actinomycetes</taxon>
        <taxon>Mycobacteriales</taxon>
        <taxon>Dietziaceae</taxon>
        <taxon>Dietzia</taxon>
    </lineage>
</organism>
<reference evidence="20" key="1">
    <citation type="submission" date="2017-09" db="EMBL/GenBank/DDBJ databases">
        <authorList>
            <person name="Zhang Y."/>
            <person name="Huang X."/>
            <person name="Liu J."/>
            <person name="Lu L."/>
            <person name="Peng K."/>
        </authorList>
    </citation>
    <scope>NUCLEOTIDE SEQUENCE [LARGE SCALE GENOMIC DNA]</scope>
    <source>
        <strain evidence="20">S-XJ-1</strain>
    </source>
</reference>
<protein>
    <recommendedName>
        <fullName evidence="13">DNA 3'-5' helicase</fullName>
        <ecNumber evidence="13">5.6.2.4</ecNumber>
    </recommendedName>
</protein>
<feature type="compositionally biased region" description="Gly residues" evidence="16">
    <location>
        <begin position="385"/>
        <end position="394"/>
    </location>
</feature>
<keyword evidence="10" id="KW-0234">DNA repair</keyword>
<comment type="catalytic activity">
    <reaction evidence="14">
        <text>ATP + H2O = ADP + phosphate + H(+)</text>
        <dbReference type="Rhea" id="RHEA:13065"/>
        <dbReference type="ChEBI" id="CHEBI:15377"/>
        <dbReference type="ChEBI" id="CHEBI:15378"/>
        <dbReference type="ChEBI" id="CHEBI:30616"/>
        <dbReference type="ChEBI" id="CHEBI:43474"/>
        <dbReference type="ChEBI" id="CHEBI:456216"/>
        <dbReference type="EC" id="5.6.2.4"/>
    </reaction>
</comment>
<evidence type="ECO:0000256" key="3">
    <source>
        <dbReference type="ARBA" id="ARBA00022741"/>
    </source>
</evidence>
<evidence type="ECO:0000256" key="15">
    <source>
        <dbReference type="PROSITE-ProRule" id="PRU00560"/>
    </source>
</evidence>
<dbReference type="GO" id="GO:0005829">
    <property type="term" value="C:cytosol"/>
    <property type="evidence" value="ECO:0007669"/>
    <property type="project" value="TreeGrafter"/>
</dbReference>
<evidence type="ECO:0000256" key="5">
    <source>
        <dbReference type="ARBA" id="ARBA00022801"/>
    </source>
</evidence>
<dbReference type="GO" id="GO:0005524">
    <property type="term" value="F:ATP binding"/>
    <property type="evidence" value="ECO:0007669"/>
    <property type="project" value="UniProtKB-UniRule"/>
</dbReference>
<comment type="catalytic activity">
    <reaction evidence="12">
        <text>Couples ATP hydrolysis with the unwinding of duplex DNA by translocating in the 3'-5' direction.</text>
        <dbReference type="EC" id="5.6.2.4"/>
    </reaction>
</comment>
<dbReference type="GO" id="GO:0004527">
    <property type="term" value="F:exonuclease activity"/>
    <property type="evidence" value="ECO:0007669"/>
    <property type="project" value="UniProtKB-KW"/>
</dbReference>
<evidence type="ECO:0000256" key="13">
    <source>
        <dbReference type="ARBA" id="ARBA00034808"/>
    </source>
</evidence>
<dbReference type="Proteomes" id="UP000218810">
    <property type="component" value="Unassembled WGS sequence"/>
</dbReference>
<dbReference type="PANTHER" id="PTHR11070:SF59">
    <property type="entry name" value="DNA 3'-5' HELICASE"/>
    <property type="match status" value="1"/>
</dbReference>
<evidence type="ECO:0000256" key="16">
    <source>
        <dbReference type="SAM" id="MobiDB-lite"/>
    </source>
</evidence>
<dbReference type="EMBL" id="NTGA01000025">
    <property type="protein sequence ID" value="PAY22327.1"/>
    <property type="molecule type" value="Genomic_DNA"/>
</dbReference>
<dbReference type="Gene3D" id="3.90.320.10">
    <property type="match status" value="1"/>
</dbReference>
<dbReference type="Gene3D" id="3.40.50.300">
    <property type="entry name" value="P-loop containing nucleotide triphosphate hydrolases"/>
    <property type="match status" value="2"/>
</dbReference>
<feature type="domain" description="UvrD-like helicase ATP-binding" evidence="17">
    <location>
        <begin position="52"/>
        <end position="356"/>
    </location>
</feature>
<evidence type="ECO:0000256" key="14">
    <source>
        <dbReference type="ARBA" id="ARBA00048988"/>
    </source>
</evidence>
<dbReference type="InterPro" id="IPR011604">
    <property type="entry name" value="PDDEXK-like_dom_sf"/>
</dbReference>
<feature type="region of interest" description="Disordered" evidence="16">
    <location>
        <begin position="781"/>
        <end position="800"/>
    </location>
</feature>
<dbReference type="Pfam" id="PF12705">
    <property type="entry name" value="PDDEXK_1"/>
    <property type="match status" value="1"/>
</dbReference>
<feature type="region of interest" description="Disordered" evidence="16">
    <location>
        <begin position="372"/>
        <end position="397"/>
    </location>
</feature>
<dbReference type="PANTHER" id="PTHR11070">
    <property type="entry name" value="UVRD / RECB / PCRA DNA HELICASE FAMILY MEMBER"/>
    <property type="match status" value="1"/>
</dbReference>
<feature type="region of interest" description="Disordered" evidence="16">
    <location>
        <begin position="1"/>
        <end position="44"/>
    </location>
</feature>
<evidence type="ECO:0000256" key="7">
    <source>
        <dbReference type="ARBA" id="ARBA00022839"/>
    </source>
</evidence>
<comment type="caution">
    <text evidence="19">The sequence shown here is derived from an EMBL/GenBank/DDBJ whole genome shotgun (WGS) entry which is preliminary data.</text>
</comment>
<dbReference type="GO" id="GO:0000725">
    <property type="term" value="P:recombinational repair"/>
    <property type="evidence" value="ECO:0007669"/>
    <property type="project" value="TreeGrafter"/>
</dbReference>
<feature type="compositionally biased region" description="Low complexity" evidence="16">
    <location>
        <begin position="787"/>
        <end position="800"/>
    </location>
</feature>
<name>A0A2A2WMA8_9ACTN</name>
<dbReference type="GO" id="GO:0043138">
    <property type="term" value="F:3'-5' DNA helicase activity"/>
    <property type="evidence" value="ECO:0007669"/>
    <property type="project" value="UniProtKB-EC"/>
</dbReference>
<feature type="binding site" evidence="15">
    <location>
        <begin position="73"/>
        <end position="80"/>
    </location>
    <ligand>
        <name>ATP</name>
        <dbReference type="ChEBI" id="CHEBI:30616"/>
    </ligand>
</feature>
<proteinExistence type="inferred from homology"/>
<keyword evidence="4" id="KW-0227">DNA damage</keyword>
<keyword evidence="6 15" id="KW-0347">Helicase</keyword>
<dbReference type="PROSITE" id="PS51217">
    <property type="entry name" value="UVRD_HELICASE_CTER"/>
    <property type="match status" value="1"/>
</dbReference>
<dbReference type="InterPro" id="IPR027417">
    <property type="entry name" value="P-loop_NTPase"/>
</dbReference>
<evidence type="ECO:0000313" key="20">
    <source>
        <dbReference type="Proteomes" id="UP000218810"/>
    </source>
</evidence>
<gene>
    <name evidence="19" type="ORF">CEY15_13855</name>
</gene>
<dbReference type="InterPro" id="IPR013986">
    <property type="entry name" value="DExx_box_DNA_helicase_dom_sf"/>
</dbReference>
<feature type="domain" description="UvrD-like helicase C-terminal" evidence="18">
    <location>
        <begin position="368"/>
        <end position="679"/>
    </location>
</feature>
<evidence type="ECO:0000256" key="11">
    <source>
        <dbReference type="ARBA" id="ARBA00023235"/>
    </source>
</evidence>
<keyword evidence="20" id="KW-1185">Reference proteome</keyword>
<dbReference type="SUPFAM" id="SSF52540">
    <property type="entry name" value="P-loop containing nucleoside triphosphate hydrolases"/>
    <property type="match status" value="1"/>
</dbReference>
<dbReference type="InterPro" id="IPR038726">
    <property type="entry name" value="PDDEXK_AddAB-type"/>
</dbReference>
<dbReference type="Pfam" id="PF00580">
    <property type="entry name" value="UvrD-helicase"/>
    <property type="match status" value="1"/>
</dbReference>
<keyword evidence="3 15" id="KW-0547">Nucleotide-binding</keyword>
<evidence type="ECO:0000256" key="2">
    <source>
        <dbReference type="ARBA" id="ARBA00022722"/>
    </source>
</evidence>
<dbReference type="InterPro" id="IPR014017">
    <property type="entry name" value="DNA_helicase_UvrD-like_C"/>
</dbReference>
<evidence type="ECO:0000256" key="1">
    <source>
        <dbReference type="ARBA" id="ARBA00009922"/>
    </source>
</evidence>
<dbReference type="OrthoDB" id="5240387at2"/>
<dbReference type="InterPro" id="IPR014016">
    <property type="entry name" value="UvrD-like_ATP-bd"/>
</dbReference>
<keyword evidence="8 15" id="KW-0067">ATP-binding</keyword>
<evidence type="ECO:0000256" key="9">
    <source>
        <dbReference type="ARBA" id="ARBA00023125"/>
    </source>
</evidence>
<keyword evidence="9" id="KW-0238">DNA-binding</keyword>
<dbReference type="GO" id="GO:0003677">
    <property type="term" value="F:DNA binding"/>
    <property type="evidence" value="ECO:0007669"/>
    <property type="project" value="UniProtKB-KW"/>
</dbReference>
<dbReference type="EC" id="5.6.2.4" evidence="13"/>
<comment type="similarity">
    <text evidence="1">Belongs to the helicase family. UvrD subfamily.</text>
</comment>
<evidence type="ECO:0000256" key="12">
    <source>
        <dbReference type="ARBA" id="ARBA00034617"/>
    </source>
</evidence>
<feature type="compositionally biased region" description="Low complexity" evidence="16">
    <location>
        <begin position="10"/>
        <end position="37"/>
    </location>
</feature>
<dbReference type="InterPro" id="IPR000212">
    <property type="entry name" value="DNA_helicase_UvrD/REP"/>
</dbReference>
<evidence type="ECO:0000256" key="4">
    <source>
        <dbReference type="ARBA" id="ARBA00022763"/>
    </source>
</evidence>
<keyword evidence="11" id="KW-0413">Isomerase</keyword>
<evidence type="ECO:0000256" key="8">
    <source>
        <dbReference type="ARBA" id="ARBA00022840"/>
    </source>
</evidence>
<evidence type="ECO:0000259" key="18">
    <source>
        <dbReference type="PROSITE" id="PS51217"/>
    </source>
</evidence>